<evidence type="ECO:0000256" key="14">
    <source>
        <dbReference type="ARBA" id="ARBA00048367"/>
    </source>
</evidence>
<reference evidence="22 23" key="1">
    <citation type="submission" date="2018-10" db="EMBL/GenBank/DDBJ databases">
        <title>A high-quality apple genome assembly.</title>
        <authorList>
            <person name="Hu J."/>
        </authorList>
    </citation>
    <scope>NUCLEOTIDE SEQUENCE [LARGE SCALE GENOMIC DNA]</scope>
    <source>
        <strain evidence="23">cv. HFTH1</strain>
        <tissue evidence="22">Young leaf</tissue>
    </source>
</reference>
<gene>
    <name evidence="22" type="ORF">DVH24_000979</name>
</gene>
<dbReference type="PROSITE" id="PS00108">
    <property type="entry name" value="PROTEIN_KINASE_ST"/>
    <property type="match status" value="1"/>
</dbReference>
<dbReference type="FunFam" id="1.10.510.10:FF:000273">
    <property type="entry name" value="Cyclin-dependent kinase C-2"/>
    <property type="match status" value="1"/>
</dbReference>
<evidence type="ECO:0000256" key="8">
    <source>
        <dbReference type="ARBA" id="ARBA00022741"/>
    </source>
</evidence>
<feature type="region of interest" description="Disordered" evidence="18">
    <location>
        <begin position="1665"/>
        <end position="1685"/>
    </location>
</feature>
<feature type="compositionally biased region" description="Basic residues" evidence="18">
    <location>
        <begin position="810"/>
        <end position="820"/>
    </location>
</feature>
<dbReference type="FunFam" id="3.30.200.20:FF:000272">
    <property type="entry name" value="Cyclin-dependent kinase C-2"/>
    <property type="match status" value="1"/>
</dbReference>
<evidence type="ECO:0000256" key="15">
    <source>
        <dbReference type="ARBA" id="ARBA00049280"/>
    </source>
</evidence>
<dbReference type="InterPro" id="IPR011009">
    <property type="entry name" value="Kinase-like_dom_sf"/>
</dbReference>
<evidence type="ECO:0000256" key="11">
    <source>
        <dbReference type="ARBA" id="ARBA00022989"/>
    </source>
</evidence>
<evidence type="ECO:0000256" key="4">
    <source>
        <dbReference type="ARBA" id="ARBA00022527"/>
    </source>
</evidence>
<evidence type="ECO:0000256" key="3">
    <source>
        <dbReference type="ARBA" id="ARBA00006485"/>
    </source>
</evidence>
<feature type="compositionally biased region" description="Polar residues" evidence="18">
    <location>
        <begin position="837"/>
        <end position="848"/>
    </location>
</feature>
<evidence type="ECO:0000256" key="7">
    <source>
        <dbReference type="ARBA" id="ARBA00022692"/>
    </source>
</evidence>
<dbReference type="InterPro" id="IPR000719">
    <property type="entry name" value="Prot_kinase_dom"/>
</dbReference>
<evidence type="ECO:0000256" key="18">
    <source>
        <dbReference type="SAM" id="MobiDB-lite"/>
    </source>
</evidence>
<dbReference type="Gene3D" id="1.10.10.60">
    <property type="entry name" value="Homeodomain-like"/>
    <property type="match status" value="1"/>
</dbReference>
<keyword evidence="9" id="KW-0418">Kinase</keyword>
<feature type="domain" description="Myb-like" evidence="21">
    <location>
        <begin position="1098"/>
        <end position="1151"/>
    </location>
</feature>
<dbReference type="GO" id="GO:0008353">
    <property type="term" value="F:RNA polymerase II CTD heptapeptide repeat kinase activity"/>
    <property type="evidence" value="ECO:0007669"/>
    <property type="project" value="UniProtKB-EC"/>
</dbReference>
<keyword evidence="11 19" id="KW-1133">Transmembrane helix</keyword>
<feature type="compositionally biased region" description="Polar residues" evidence="18">
    <location>
        <begin position="357"/>
        <end position="376"/>
    </location>
</feature>
<evidence type="ECO:0000313" key="22">
    <source>
        <dbReference type="EMBL" id="RXI00745.1"/>
    </source>
</evidence>
<keyword evidence="7 19" id="KW-0812">Transmembrane</keyword>
<dbReference type="GO" id="GO:0009615">
    <property type="term" value="P:response to virus"/>
    <property type="evidence" value="ECO:0007669"/>
    <property type="project" value="UniProtKB-ARBA"/>
</dbReference>
<keyword evidence="10 17" id="KW-0067">ATP-binding</keyword>
<comment type="catalytic activity">
    <reaction evidence="13">
        <text>L-threonyl-[protein] + ATP = O-phospho-L-threonyl-[protein] + ADP + H(+)</text>
        <dbReference type="Rhea" id="RHEA:46608"/>
        <dbReference type="Rhea" id="RHEA-COMP:11060"/>
        <dbReference type="Rhea" id="RHEA-COMP:11605"/>
        <dbReference type="ChEBI" id="CHEBI:15378"/>
        <dbReference type="ChEBI" id="CHEBI:30013"/>
        <dbReference type="ChEBI" id="CHEBI:30616"/>
        <dbReference type="ChEBI" id="CHEBI:61977"/>
        <dbReference type="ChEBI" id="CHEBI:456216"/>
        <dbReference type="EC" id="2.7.11.22"/>
    </reaction>
</comment>
<keyword evidence="12 19" id="KW-0472">Membrane</keyword>
<organism evidence="22 23">
    <name type="scientific">Malus domestica</name>
    <name type="common">Apple</name>
    <name type="synonym">Pyrus malus</name>
    <dbReference type="NCBI Taxonomy" id="3750"/>
    <lineage>
        <taxon>Eukaryota</taxon>
        <taxon>Viridiplantae</taxon>
        <taxon>Streptophyta</taxon>
        <taxon>Embryophyta</taxon>
        <taxon>Tracheophyta</taxon>
        <taxon>Spermatophyta</taxon>
        <taxon>Magnoliopsida</taxon>
        <taxon>eudicotyledons</taxon>
        <taxon>Gunneridae</taxon>
        <taxon>Pentapetalae</taxon>
        <taxon>rosids</taxon>
        <taxon>fabids</taxon>
        <taxon>Rosales</taxon>
        <taxon>Rosaceae</taxon>
        <taxon>Amygdaloideae</taxon>
        <taxon>Maleae</taxon>
        <taxon>Malus</taxon>
    </lineage>
</organism>
<keyword evidence="6" id="KW-0808">Transferase</keyword>
<dbReference type="Pfam" id="PF04142">
    <property type="entry name" value="Nuc_sug_transp"/>
    <property type="match status" value="1"/>
</dbReference>
<evidence type="ECO:0000256" key="1">
    <source>
        <dbReference type="ARBA" id="ARBA00004141"/>
    </source>
</evidence>
<feature type="compositionally biased region" description="Basic and acidic residues" evidence="18">
    <location>
        <begin position="325"/>
        <end position="337"/>
    </location>
</feature>
<accession>A0A498K458</accession>
<dbReference type="PROSITE" id="PS00107">
    <property type="entry name" value="PROTEIN_KINASE_ATP"/>
    <property type="match status" value="1"/>
</dbReference>
<comment type="similarity">
    <text evidence="2">Belongs to the nucleotide-sugar transporter family. CMP-Sialate:CMP antiporter (TC 2.A.7.12) subfamily.</text>
</comment>
<keyword evidence="8 17" id="KW-0547">Nucleotide-binding</keyword>
<dbReference type="SUPFAM" id="SSF46689">
    <property type="entry name" value="Homeodomain-like"/>
    <property type="match status" value="1"/>
</dbReference>
<dbReference type="STRING" id="3750.A0A498K458"/>
<evidence type="ECO:0000256" key="9">
    <source>
        <dbReference type="ARBA" id="ARBA00022777"/>
    </source>
</evidence>
<feature type="transmembrane region" description="Helical" evidence="19">
    <location>
        <begin position="1428"/>
        <end position="1447"/>
    </location>
</feature>
<comment type="catalytic activity">
    <reaction evidence="14">
        <text>L-seryl-[protein] + ATP = O-phospho-L-seryl-[protein] + ADP + H(+)</text>
        <dbReference type="Rhea" id="RHEA:17989"/>
        <dbReference type="Rhea" id="RHEA-COMP:9863"/>
        <dbReference type="Rhea" id="RHEA-COMP:11604"/>
        <dbReference type="ChEBI" id="CHEBI:15378"/>
        <dbReference type="ChEBI" id="CHEBI:29999"/>
        <dbReference type="ChEBI" id="CHEBI:30616"/>
        <dbReference type="ChEBI" id="CHEBI:83421"/>
        <dbReference type="ChEBI" id="CHEBI:456216"/>
        <dbReference type="EC" id="2.7.11.22"/>
    </reaction>
</comment>
<protein>
    <submittedName>
        <fullName evidence="22">Uncharacterized protein</fullName>
    </submittedName>
</protein>
<comment type="catalytic activity">
    <reaction evidence="15">
        <text>[DNA-directed RNA polymerase] + ATP = phospho-[DNA-directed RNA polymerase] + ADP + H(+)</text>
        <dbReference type="Rhea" id="RHEA:10216"/>
        <dbReference type="Rhea" id="RHEA-COMP:11321"/>
        <dbReference type="Rhea" id="RHEA-COMP:11322"/>
        <dbReference type="ChEBI" id="CHEBI:15378"/>
        <dbReference type="ChEBI" id="CHEBI:30616"/>
        <dbReference type="ChEBI" id="CHEBI:43176"/>
        <dbReference type="ChEBI" id="CHEBI:68546"/>
        <dbReference type="ChEBI" id="CHEBI:456216"/>
        <dbReference type="EC" id="2.7.11.23"/>
    </reaction>
</comment>
<evidence type="ECO:0000256" key="12">
    <source>
        <dbReference type="ARBA" id="ARBA00023136"/>
    </source>
</evidence>
<feature type="domain" description="Protein kinase" evidence="20">
    <location>
        <begin position="25"/>
        <end position="314"/>
    </location>
</feature>
<keyword evidence="23" id="KW-1185">Reference proteome</keyword>
<feature type="compositionally biased region" description="Basic and acidic residues" evidence="18">
    <location>
        <begin position="660"/>
        <end position="693"/>
    </location>
</feature>
<dbReference type="SMART" id="SM00220">
    <property type="entry name" value="S_TKc"/>
    <property type="match status" value="1"/>
</dbReference>
<name>A0A498K458_MALDO</name>
<dbReference type="SUPFAM" id="SSF103481">
    <property type="entry name" value="Multidrug resistance efflux transporter EmrE"/>
    <property type="match status" value="1"/>
</dbReference>
<feature type="domain" description="Myb-like" evidence="21">
    <location>
        <begin position="1027"/>
        <end position="1096"/>
    </location>
</feature>
<dbReference type="PANTHER" id="PTHR47430">
    <property type="entry name" value="GB|AAC33480.1"/>
    <property type="match status" value="1"/>
</dbReference>
<comment type="caution">
    <text evidence="22">The sequence shown here is derived from an EMBL/GenBank/DDBJ whole genome shotgun (WGS) entry which is preliminary data.</text>
</comment>
<feature type="region of interest" description="Disordered" evidence="18">
    <location>
        <begin position="325"/>
        <end position="877"/>
    </location>
</feature>
<feature type="compositionally biased region" description="Basic and acidic residues" evidence="18">
    <location>
        <begin position="508"/>
        <end position="522"/>
    </location>
</feature>
<evidence type="ECO:0000259" key="21">
    <source>
        <dbReference type="PROSITE" id="PS50090"/>
    </source>
</evidence>
<dbReference type="Pfam" id="PF00069">
    <property type="entry name" value="Pkinase"/>
    <property type="match status" value="1"/>
</dbReference>
<feature type="compositionally biased region" description="Low complexity" evidence="18">
    <location>
        <begin position="440"/>
        <end position="455"/>
    </location>
</feature>
<proteinExistence type="inferred from homology"/>
<dbReference type="GO" id="GO:0015165">
    <property type="term" value="F:pyrimidine nucleotide-sugar transmembrane transporter activity"/>
    <property type="evidence" value="ECO:0007669"/>
    <property type="project" value="InterPro"/>
</dbReference>
<dbReference type="Proteomes" id="UP000290289">
    <property type="component" value="Chromosome 4"/>
</dbReference>
<feature type="transmembrane region" description="Helical" evidence="19">
    <location>
        <begin position="1560"/>
        <end position="1582"/>
    </location>
</feature>
<evidence type="ECO:0000256" key="2">
    <source>
        <dbReference type="ARBA" id="ARBA00006447"/>
    </source>
</evidence>
<dbReference type="InterPro" id="IPR037185">
    <property type="entry name" value="EmrE-like"/>
</dbReference>
<dbReference type="PROSITE" id="PS50090">
    <property type="entry name" value="MYB_LIKE"/>
    <property type="match status" value="2"/>
</dbReference>
<evidence type="ECO:0000256" key="19">
    <source>
        <dbReference type="SAM" id="Phobius"/>
    </source>
</evidence>
<feature type="compositionally biased region" description="Basic and acidic residues" evidence="18">
    <location>
        <begin position="754"/>
        <end position="764"/>
    </location>
</feature>
<feature type="compositionally biased region" description="Basic and acidic residues" evidence="18">
    <location>
        <begin position="789"/>
        <end position="801"/>
    </location>
</feature>
<dbReference type="Pfam" id="PF13921">
    <property type="entry name" value="Myb_DNA-bind_6"/>
    <property type="match status" value="1"/>
</dbReference>
<dbReference type="GO" id="GO:0005524">
    <property type="term" value="F:ATP binding"/>
    <property type="evidence" value="ECO:0007669"/>
    <property type="project" value="UniProtKB-UniRule"/>
</dbReference>
<feature type="transmembrane region" description="Helical" evidence="19">
    <location>
        <begin position="1525"/>
        <end position="1545"/>
    </location>
</feature>
<evidence type="ECO:0000256" key="10">
    <source>
        <dbReference type="ARBA" id="ARBA00022840"/>
    </source>
</evidence>
<dbReference type="InterPro" id="IPR008271">
    <property type="entry name" value="Ser/Thr_kinase_AS"/>
</dbReference>
<dbReference type="Gene3D" id="1.10.510.10">
    <property type="entry name" value="Transferase(Phosphotransferase) domain 1"/>
    <property type="match status" value="1"/>
</dbReference>
<dbReference type="CDD" id="cd07840">
    <property type="entry name" value="STKc_CDK9_like"/>
    <property type="match status" value="1"/>
</dbReference>
<feature type="transmembrane region" description="Helical" evidence="19">
    <location>
        <begin position="1484"/>
        <end position="1504"/>
    </location>
</feature>
<comment type="similarity">
    <text evidence="3">Belongs to the protein kinase superfamily. CMGC Ser/Thr protein kinase family. CDC2/CDKX subfamily.</text>
</comment>
<keyword evidence="4" id="KW-0723">Serine/threonine-protein kinase</keyword>
<comment type="subunit">
    <text evidence="16">Interacts with CYCT1-3.</text>
</comment>
<feature type="compositionally biased region" description="Polar residues" evidence="18">
    <location>
        <begin position="642"/>
        <end position="655"/>
    </location>
</feature>
<dbReference type="InterPro" id="IPR017441">
    <property type="entry name" value="Protein_kinase_ATP_BS"/>
</dbReference>
<feature type="compositionally biased region" description="Gly residues" evidence="18">
    <location>
        <begin position="456"/>
        <end position="473"/>
    </location>
</feature>
<dbReference type="GO" id="GO:0000139">
    <property type="term" value="C:Golgi membrane"/>
    <property type="evidence" value="ECO:0007669"/>
    <property type="project" value="InterPro"/>
</dbReference>
<evidence type="ECO:0000256" key="6">
    <source>
        <dbReference type="ARBA" id="ARBA00022679"/>
    </source>
</evidence>
<dbReference type="Gene3D" id="3.30.200.20">
    <property type="entry name" value="Phosphorylase Kinase, domain 1"/>
    <property type="match status" value="1"/>
</dbReference>
<feature type="compositionally biased region" description="Basic and acidic residues" evidence="18">
    <location>
        <begin position="598"/>
        <end position="632"/>
    </location>
</feature>
<dbReference type="InterPro" id="IPR001005">
    <property type="entry name" value="SANT/Myb"/>
</dbReference>
<feature type="binding site" evidence="17">
    <location>
        <position position="54"/>
    </location>
    <ligand>
        <name>ATP</name>
        <dbReference type="ChEBI" id="CHEBI:30616"/>
    </ligand>
</feature>
<evidence type="ECO:0000256" key="17">
    <source>
        <dbReference type="PROSITE-ProRule" id="PRU10141"/>
    </source>
</evidence>
<sequence>MAIAAPGQLNLNEVPSWGSRSVDCFEKLEQIGEGTYGQVYMAREIKTGEIVALKKIRMDNEREGFPITAIREIKILKKLHHDNVINLKEIVTSPDGNKYKGGIYMVFEYMDHDLTGLADRPGMRFSVAQIKCYMKQLLTGLHYCHVNQVLHRDIKGSNLLIDNEGNLKLADFGLARSFSNDHNANLTNRVITLWYRPPELLLGATKYGPAVDMWSVGCIFAELLHGKPIFPGKDEPEQLNKIFELCGAPDEVNWPGVSKIPWYNNFKPTRPLKKRLRDVFRHFDRHALELLEKMLTLDPSQRISAKDALDAEYFWTDPLPCDPKSLPKYESSHEFQTKKKRQQQRQHEENAKRQKLQHPQQHTRLPPIQQSGQAHSQMRPGPNQPIHGSQPPVATGPSHHYGKPRGPSGGPSRYPPGGNPGGGYNHPSRGAQGGGGGYSSGPYPAQGRGAPYGSSGIPGAGPRGGGSGYGVGGPNYPQNGPYGGSAAGRGSNMMGGNRNQQYGQKKYMGKEKTTDLEFEARKEKKKLREKRKTDEPGRNSASIEGSEDKISEAVQVEKFDKNGESGEGVKKKKKRKREMEGFDGGLKLKQNDVQQLGNDKEKSNEFDKNVGTDKESGEGSGGTDRESGEGAKKKNKRKKETNGVNSELKLNQSDEQLLGNDREKSNEFDKNVGTDKESGEGNGGTDRESGEGAKKKKKRKKETEGVHSELKSNQSDERLLGNDREKSNGKIMEEADIADNKKKRKKLSEDDEMGDAKMNKGELNKKKKKKKKEKTEMVGSESAQNIVTDGKEAGVESKHSDGQITEKGGIMKKVKTKNSKNSRSEVQETGGEKLGSKSRTQENNSLENDGNVHGTGDEISNRNTEDENSTQKETSKRVHFADDIEVFSLSDGSKDAEVGKVRGKRFSAEEDELVKKAVLTYIEEHQLGDEGIDMVLNCKNYPEIRNCWKDIGETLPWRDKKSIYYRAHMLLERASERTWTKEEYEKVRRAANEAKEKGEAKPNWRKVGNELGKHRIHVKDAWRRIKLQNMKTGVWSQEEYQTLFDLVNKDLRMRALEEKKYSKHGMLRDNIKWEAISETLGTRTNPVCCQKWYNQLASPLVADGQWADVDDYRLVYALDSLDACCMEEVDWDDLLEHRSGDVCKKRWNQMVRHIGQYAMKSFAEQVEILSKRYCPDALEAKEACDSKPIVEFCAQLGRMMDPLCSLFGFPSKHEKEGSGIRILVKFPRFLYCFDQILRVVGICCAAVTVDLTQSKPQINALFGGGLDFACCVECDRGRGKLMNKGMIECSVCHSKIVAPNSKTFSRAYDRHKSRVSSKQRVLNVLLVVGDCMLVGLQPILVYMSKVDGKFEFSPISVNFLTEAAKVLFAVVMLMLQARNQKVGEKPLLSISTFTQAARNNVLLAVPAFLYAINNYLKFTMQLYFNPATVKMLSNLKVLVIAVLLKMIMKRRFSIIQWEALALLLIGISVNQLRSLPEGTIALGLPVSTGAYIYTLIFVTVPSLASVYNEYALKSQYDTSIYLQNLFLYGYGAIFNFLGILVMAIIKGPGSFDILHGHSRATMFLIANNAAQGILSSFFFKYADTILKKYSSTVATIFTGIASALLFGHKLTMNFVLGISIVFISMHQFFSPISKLKEEEQNGKLEMIDVDDKHRSKDSFINMAAGANEEASHRPGPDERQPLLPI</sequence>
<dbReference type="InterPro" id="IPR009057">
    <property type="entry name" value="Homeodomain-like_sf"/>
</dbReference>
<evidence type="ECO:0000259" key="20">
    <source>
        <dbReference type="PROSITE" id="PS50011"/>
    </source>
</evidence>
<feature type="compositionally biased region" description="Basic and acidic residues" evidence="18">
    <location>
        <begin position="546"/>
        <end position="569"/>
    </location>
</feature>
<keyword evidence="5" id="KW-0597">Phosphoprotein</keyword>
<feature type="compositionally biased region" description="Basic and acidic residues" evidence="18">
    <location>
        <begin position="1669"/>
        <end position="1685"/>
    </location>
</feature>
<evidence type="ECO:0000313" key="23">
    <source>
        <dbReference type="Proteomes" id="UP000290289"/>
    </source>
</evidence>
<comment type="subcellular location">
    <subcellularLocation>
        <location evidence="1">Membrane</location>
        <topology evidence="1">Multi-pass membrane protein</topology>
    </subcellularLocation>
</comment>
<evidence type="ECO:0000256" key="13">
    <source>
        <dbReference type="ARBA" id="ARBA00047811"/>
    </source>
</evidence>
<feature type="transmembrane region" description="Helical" evidence="19">
    <location>
        <begin position="1454"/>
        <end position="1472"/>
    </location>
</feature>
<dbReference type="EMBL" id="RDQH01000330">
    <property type="protein sequence ID" value="RXI00745.1"/>
    <property type="molecule type" value="Genomic_DNA"/>
</dbReference>
<dbReference type="SMART" id="SM00717">
    <property type="entry name" value="SANT"/>
    <property type="match status" value="3"/>
</dbReference>
<dbReference type="SUPFAM" id="SSF56112">
    <property type="entry name" value="Protein kinase-like (PK-like)"/>
    <property type="match status" value="1"/>
</dbReference>
<dbReference type="GO" id="GO:0004693">
    <property type="term" value="F:cyclin-dependent protein serine/threonine kinase activity"/>
    <property type="evidence" value="ECO:0007669"/>
    <property type="project" value="UniProtKB-EC"/>
</dbReference>
<dbReference type="PANTHER" id="PTHR47430:SF4">
    <property type="entry name" value="GB|AAC33480.1"/>
    <property type="match status" value="1"/>
</dbReference>
<dbReference type="PROSITE" id="PS50011">
    <property type="entry name" value="PROTEIN_KINASE_DOM"/>
    <property type="match status" value="1"/>
</dbReference>
<evidence type="ECO:0000256" key="16">
    <source>
        <dbReference type="ARBA" id="ARBA00065301"/>
    </source>
</evidence>
<feature type="compositionally biased region" description="Basic and acidic residues" evidence="18">
    <location>
        <begin position="855"/>
        <end position="877"/>
    </location>
</feature>
<feature type="compositionally biased region" description="Basic and acidic residues" evidence="18">
    <location>
        <begin position="701"/>
        <end position="733"/>
    </location>
</feature>
<feature type="compositionally biased region" description="Low complexity" evidence="18">
    <location>
        <begin position="488"/>
        <end position="498"/>
    </location>
</feature>
<dbReference type="InterPro" id="IPR007271">
    <property type="entry name" value="Nuc_sug_transpt"/>
</dbReference>
<feature type="compositionally biased region" description="Basic and acidic residues" evidence="18">
    <location>
        <begin position="822"/>
        <end position="835"/>
    </location>
</feature>
<evidence type="ECO:0000256" key="5">
    <source>
        <dbReference type="ARBA" id="ARBA00022553"/>
    </source>
</evidence>